<dbReference type="SUPFAM" id="SSF75169">
    <property type="entry name" value="DsrEFH-like"/>
    <property type="match status" value="1"/>
</dbReference>
<dbReference type="Gene3D" id="3.40.1260.10">
    <property type="entry name" value="DsrEFH-like"/>
    <property type="match status" value="1"/>
</dbReference>
<dbReference type="RefSeq" id="WP_254006487.1">
    <property type="nucleotide sequence ID" value="NZ_OW659477.1"/>
</dbReference>
<evidence type="ECO:0000313" key="4">
    <source>
        <dbReference type="Proteomes" id="UP001154111"/>
    </source>
</evidence>
<evidence type="ECO:0000313" key="3">
    <source>
        <dbReference type="Proteomes" id="UP001154095"/>
    </source>
</evidence>
<gene>
    <name evidence="2" type="ORF">ERYAMS2_01236</name>
    <name evidence="1" type="ORF">ERYAMS_00942</name>
</gene>
<evidence type="ECO:0000313" key="2">
    <source>
        <dbReference type="EMBL" id="CAH2762501.1"/>
    </source>
</evidence>
<keyword evidence="3" id="KW-1185">Reference proteome</keyword>
<proteinExistence type="predicted"/>
<evidence type="ECO:0000313" key="1">
    <source>
        <dbReference type="EMBL" id="CAH2762476.1"/>
    </source>
</evidence>
<dbReference type="InterPro" id="IPR027396">
    <property type="entry name" value="DsrEFH-like"/>
</dbReference>
<dbReference type="EMBL" id="OW659496">
    <property type="protein sequence ID" value="CAH2762476.1"/>
    <property type="molecule type" value="Genomic_DNA"/>
</dbReference>
<dbReference type="PANTHER" id="PTHR37691:SF1">
    <property type="entry name" value="BLR3518 PROTEIN"/>
    <property type="match status" value="1"/>
</dbReference>
<dbReference type="AlphaFoldDB" id="A0AAU9VHG8"/>
<dbReference type="InterPro" id="IPR003787">
    <property type="entry name" value="Sulphur_relay_DsrE/F-like"/>
</dbReference>
<dbReference type="Pfam" id="PF02635">
    <property type="entry name" value="DsrE"/>
    <property type="match status" value="1"/>
</dbReference>
<accession>A0AAU9VHG8</accession>
<dbReference type="PANTHER" id="PTHR37691">
    <property type="entry name" value="BLR3518 PROTEIN"/>
    <property type="match status" value="1"/>
</dbReference>
<dbReference type="Proteomes" id="UP001154111">
    <property type="component" value="Chromosome"/>
</dbReference>
<reference evidence="2" key="1">
    <citation type="submission" date="2022-04" db="EMBL/GenBank/DDBJ databases">
        <authorList>
            <person name="Forde T."/>
        </authorList>
    </citation>
    <scope>NUCLEOTIDE SEQUENCE</scope>
    <source>
        <strain evidence="2">A18Y016a</strain>
        <strain evidence="1">A18Y020d</strain>
    </source>
</reference>
<dbReference type="EMBL" id="OW659477">
    <property type="protein sequence ID" value="CAH2762501.1"/>
    <property type="molecule type" value="Genomic_DNA"/>
</dbReference>
<protein>
    <submittedName>
        <fullName evidence="2">DsrE family protein</fullName>
    </submittedName>
</protein>
<name>A0AAU9VHG8_9FIRM</name>
<sequence length="105" mass="12011">MKVIFHLNQIERFNHCIANIRNLSSRNIEKLELLINGDAITLLVSEDQSLFKQLLEQKIDVVACQNSLNAHHIHADQLCDGIRIVPTGVYELIEKQTKGYAYIKP</sequence>
<organism evidence="2 4">
    <name type="scientific">Erysipelothrix amsterdamensis</name>
    <dbReference type="NCBI Taxonomy" id="2929157"/>
    <lineage>
        <taxon>Bacteria</taxon>
        <taxon>Bacillati</taxon>
        <taxon>Bacillota</taxon>
        <taxon>Erysipelotrichia</taxon>
        <taxon>Erysipelotrichales</taxon>
        <taxon>Erysipelotrichaceae</taxon>
        <taxon>Erysipelothrix</taxon>
    </lineage>
</organism>
<dbReference type="Proteomes" id="UP001154095">
    <property type="component" value="Chromosome"/>
</dbReference>